<gene>
    <name evidence="4" type="primary">rplW</name>
    <name evidence="5" type="ORF">UX39_C0001G0074</name>
</gene>
<dbReference type="HAMAP" id="MF_01369_B">
    <property type="entry name" value="Ribosomal_uL23_B"/>
    <property type="match status" value="1"/>
</dbReference>
<name>A0A0G1P381_9BACT</name>
<dbReference type="EMBL" id="LCMA01000001">
    <property type="protein sequence ID" value="KKU27354.1"/>
    <property type="molecule type" value="Genomic_DNA"/>
</dbReference>
<dbReference type="Gene3D" id="3.30.70.330">
    <property type="match status" value="1"/>
</dbReference>
<comment type="similarity">
    <text evidence="1 4">Belongs to the universal ribosomal protein uL23 family.</text>
</comment>
<comment type="subunit">
    <text evidence="4">Part of the 50S ribosomal subunit. Contacts protein L29, and trigger factor when it is bound to the ribosome.</text>
</comment>
<keyword evidence="2 4" id="KW-0689">Ribosomal protein</keyword>
<dbReference type="AlphaFoldDB" id="A0A0G1P381"/>
<dbReference type="Pfam" id="PF00276">
    <property type="entry name" value="Ribosomal_L23"/>
    <property type="match status" value="1"/>
</dbReference>
<dbReference type="GO" id="GO:0019843">
    <property type="term" value="F:rRNA binding"/>
    <property type="evidence" value="ECO:0007669"/>
    <property type="project" value="UniProtKB-UniRule"/>
</dbReference>
<evidence type="ECO:0000256" key="2">
    <source>
        <dbReference type="ARBA" id="ARBA00022980"/>
    </source>
</evidence>
<comment type="caution">
    <text evidence="5">The sequence shown here is derived from an EMBL/GenBank/DDBJ whole genome shotgun (WGS) entry which is preliminary data.</text>
</comment>
<evidence type="ECO:0000256" key="3">
    <source>
        <dbReference type="ARBA" id="ARBA00023274"/>
    </source>
</evidence>
<dbReference type="InterPro" id="IPR012678">
    <property type="entry name" value="Ribosomal_uL23/eL15/eS24_sf"/>
</dbReference>
<dbReference type="GO" id="GO:0006412">
    <property type="term" value="P:translation"/>
    <property type="evidence" value="ECO:0007669"/>
    <property type="project" value="UniProtKB-UniRule"/>
</dbReference>
<dbReference type="PATRIC" id="fig|1619042.3.peg.84"/>
<dbReference type="Proteomes" id="UP000034175">
    <property type="component" value="Unassembled WGS sequence"/>
</dbReference>
<dbReference type="NCBIfam" id="NF004363">
    <property type="entry name" value="PRK05738.2-4"/>
    <property type="match status" value="1"/>
</dbReference>
<keyword evidence="3 4" id="KW-0687">Ribonucleoprotein</keyword>
<dbReference type="InterPro" id="IPR012677">
    <property type="entry name" value="Nucleotide-bd_a/b_plait_sf"/>
</dbReference>
<reference evidence="5 6" key="1">
    <citation type="journal article" date="2015" name="Nature">
        <title>rRNA introns, odd ribosomes, and small enigmatic genomes across a large radiation of phyla.</title>
        <authorList>
            <person name="Brown C.T."/>
            <person name="Hug L.A."/>
            <person name="Thomas B.C."/>
            <person name="Sharon I."/>
            <person name="Castelle C.J."/>
            <person name="Singh A."/>
            <person name="Wilkins M.J."/>
            <person name="Williams K.H."/>
            <person name="Banfield J.F."/>
        </authorList>
    </citation>
    <scope>NUCLEOTIDE SEQUENCE [LARGE SCALE GENOMIC DNA]</scope>
</reference>
<dbReference type="SUPFAM" id="SSF54189">
    <property type="entry name" value="Ribosomal proteins S24e, L23 and L15e"/>
    <property type="match status" value="1"/>
</dbReference>
<dbReference type="GO" id="GO:0003735">
    <property type="term" value="F:structural constituent of ribosome"/>
    <property type="evidence" value="ECO:0007669"/>
    <property type="project" value="InterPro"/>
</dbReference>
<comment type="function">
    <text evidence="4">One of the early assembly proteins it binds 23S rRNA. One of the proteins that surrounds the polypeptide exit tunnel on the outside of the ribosome. Forms the main docking site for trigger factor binding to the ribosome.</text>
</comment>
<accession>A0A0G1P381</accession>
<evidence type="ECO:0000313" key="5">
    <source>
        <dbReference type="EMBL" id="KKU27354.1"/>
    </source>
</evidence>
<proteinExistence type="inferred from homology"/>
<keyword evidence="4" id="KW-0694">RNA-binding</keyword>
<evidence type="ECO:0000256" key="4">
    <source>
        <dbReference type="HAMAP-Rule" id="MF_01369"/>
    </source>
</evidence>
<keyword evidence="4" id="KW-0699">rRNA-binding</keyword>
<dbReference type="GO" id="GO:1990904">
    <property type="term" value="C:ribonucleoprotein complex"/>
    <property type="evidence" value="ECO:0007669"/>
    <property type="project" value="UniProtKB-KW"/>
</dbReference>
<sequence length="145" mass="16019">MGLINKWFQKKQKDQLDEMSSKNIKVAKPEAAKVVKKEVVAGPKKKEKRTSAGDHGILVRPLVTEKSAVAGSHGKYVFVIKQTATKNQVKLAVESLYGVRPETVRVANVQGRRVRFGRSLGKRSDYKKAIVTLPKGKTINLHSGV</sequence>
<dbReference type="GO" id="GO:0005840">
    <property type="term" value="C:ribosome"/>
    <property type="evidence" value="ECO:0007669"/>
    <property type="project" value="UniProtKB-KW"/>
</dbReference>
<organism evidence="5 6">
    <name type="scientific">Candidatus Magasanikbacteria bacterium GW2011_GWA2_46_17</name>
    <dbReference type="NCBI Taxonomy" id="1619042"/>
    <lineage>
        <taxon>Bacteria</taxon>
        <taxon>Candidatus Magasanikiibacteriota</taxon>
    </lineage>
</organism>
<evidence type="ECO:0000256" key="1">
    <source>
        <dbReference type="ARBA" id="ARBA00006700"/>
    </source>
</evidence>
<evidence type="ECO:0000313" key="6">
    <source>
        <dbReference type="Proteomes" id="UP000034175"/>
    </source>
</evidence>
<dbReference type="InterPro" id="IPR013025">
    <property type="entry name" value="Ribosomal_uL23-like"/>
</dbReference>
<protein>
    <recommendedName>
        <fullName evidence="4">Large ribosomal subunit protein uL23</fullName>
    </recommendedName>
</protein>